<feature type="region of interest" description="Disordered" evidence="1">
    <location>
        <begin position="202"/>
        <end position="228"/>
    </location>
</feature>
<evidence type="ECO:0000256" key="1">
    <source>
        <dbReference type="SAM" id="MobiDB-lite"/>
    </source>
</evidence>
<proteinExistence type="predicted"/>
<dbReference type="EMBL" id="HBHX01017086">
    <property type="protein sequence ID" value="CAE0108903.1"/>
    <property type="molecule type" value="Transcribed_RNA"/>
</dbReference>
<organism evidence="2">
    <name type="scientific">Haptolina ericina</name>
    <dbReference type="NCBI Taxonomy" id="156174"/>
    <lineage>
        <taxon>Eukaryota</taxon>
        <taxon>Haptista</taxon>
        <taxon>Haptophyta</taxon>
        <taxon>Prymnesiophyceae</taxon>
        <taxon>Prymnesiales</taxon>
        <taxon>Prymnesiaceae</taxon>
        <taxon>Haptolina</taxon>
    </lineage>
</organism>
<protein>
    <submittedName>
        <fullName evidence="2">Uncharacterized protein</fullName>
    </submittedName>
</protein>
<reference evidence="2" key="1">
    <citation type="submission" date="2021-01" db="EMBL/GenBank/DDBJ databases">
        <authorList>
            <person name="Corre E."/>
            <person name="Pelletier E."/>
            <person name="Niang G."/>
            <person name="Scheremetjew M."/>
            <person name="Finn R."/>
            <person name="Kale V."/>
            <person name="Holt S."/>
            <person name="Cochrane G."/>
            <person name="Meng A."/>
            <person name="Brown T."/>
            <person name="Cohen L."/>
        </authorList>
    </citation>
    <scope>NUCLEOTIDE SEQUENCE</scope>
    <source>
        <strain evidence="2">CCMP281</strain>
    </source>
</reference>
<evidence type="ECO:0000313" key="2">
    <source>
        <dbReference type="EMBL" id="CAE0108903.1"/>
    </source>
</evidence>
<gene>
    <name evidence="2" type="ORF">HERI1096_LOCUS9563</name>
</gene>
<sequence>MEVPCVTSYPQFLPPLQGGERYGVMPPRFASWRRTADGAFFLANDVNAIPAAKVEMANIDELFPGHAEIFGEAVSGVLYAASSGFINDWEAHSSEQVFALKALMMSPQGKCEWAADALKYLLDAGCFADDNLSTPCVIEELKMPRPDKELIAVLLARTNLDRVLRGHGLHGAPSETTIREHLMRTARDDMEYLYGLDLEVPVRTSPSDQGKRRREEGDGTDDEGDKQVDLYKGSEYDFCAEDGKAPVGAGKLPL</sequence>
<name>A0A7S3ANQ3_9EUKA</name>
<accession>A0A7S3ANQ3</accession>
<dbReference type="AlphaFoldDB" id="A0A7S3ANQ3"/>